<protein>
    <recommendedName>
        <fullName evidence="10">Methylenetetrahydrofolate--tRNA-(uracil-5-)-methyltransferase TrmFO</fullName>
        <ecNumber evidence="10">2.1.1.74</ecNumber>
    </recommendedName>
    <alternativeName>
        <fullName evidence="10">Folate-dependent tRNA (uracil-5-)-methyltransferase</fullName>
    </alternativeName>
    <alternativeName>
        <fullName evidence="10">Folate-dependent tRNA(M-5-U54)-methyltransferase</fullName>
    </alternativeName>
</protein>
<dbReference type="PANTHER" id="PTHR11806:SF2">
    <property type="entry name" value="METHYLENETETRAHYDROFOLATE--TRNA-(URACIL-5-)-METHYLTRANSFERASE TRMFO"/>
    <property type="match status" value="1"/>
</dbReference>
<dbReference type="InterPro" id="IPR002218">
    <property type="entry name" value="MnmG-rel"/>
</dbReference>
<dbReference type="InterPro" id="IPR004417">
    <property type="entry name" value="TrmFO"/>
</dbReference>
<evidence type="ECO:0000256" key="6">
    <source>
        <dbReference type="ARBA" id="ARBA00022694"/>
    </source>
</evidence>
<dbReference type="EC" id="2.1.1.74" evidence="10"/>
<evidence type="ECO:0000313" key="12">
    <source>
        <dbReference type="EMBL" id="HIU30321.1"/>
    </source>
</evidence>
<dbReference type="AlphaFoldDB" id="A0A9D1LAU5"/>
<dbReference type="GO" id="GO:0050660">
    <property type="term" value="F:flavin adenine dinucleotide binding"/>
    <property type="evidence" value="ECO:0007669"/>
    <property type="project" value="UniProtKB-UniRule"/>
</dbReference>
<proteinExistence type="inferred from homology"/>
<evidence type="ECO:0000259" key="11">
    <source>
        <dbReference type="Pfam" id="PF01134"/>
    </source>
</evidence>
<evidence type="ECO:0000313" key="13">
    <source>
        <dbReference type="Proteomes" id="UP000824089"/>
    </source>
</evidence>
<dbReference type="NCBIfam" id="NF003739">
    <property type="entry name" value="PRK05335.1"/>
    <property type="match status" value="1"/>
</dbReference>
<name>A0A9D1LAU5_9CLOT</name>
<comment type="catalytic activity">
    <reaction evidence="10">
        <text>uridine(54) in tRNA + (6R)-5,10-methylene-5,6,7,8-tetrahydrofolate + NADPH + H(+) = 5-methyluridine(54) in tRNA + (6S)-5,6,7,8-tetrahydrofolate + NADP(+)</text>
        <dbReference type="Rhea" id="RHEA:62372"/>
        <dbReference type="Rhea" id="RHEA-COMP:10167"/>
        <dbReference type="Rhea" id="RHEA-COMP:10193"/>
        <dbReference type="ChEBI" id="CHEBI:15378"/>
        <dbReference type="ChEBI" id="CHEBI:15636"/>
        <dbReference type="ChEBI" id="CHEBI:57453"/>
        <dbReference type="ChEBI" id="CHEBI:57783"/>
        <dbReference type="ChEBI" id="CHEBI:58349"/>
        <dbReference type="ChEBI" id="CHEBI:65315"/>
        <dbReference type="ChEBI" id="CHEBI:74447"/>
        <dbReference type="EC" id="2.1.1.74"/>
    </reaction>
</comment>
<feature type="binding site" evidence="10">
    <location>
        <begin position="7"/>
        <end position="12"/>
    </location>
    <ligand>
        <name>FAD</name>
        <dbReference type="ChEBI" id="CHEBI:57692"/>
    </ligand>
</feature>
<keyword evidence="4 10" id="KW-0285">Flavoprotein</keyword>
<evidence type="ECO:0000256" key="2">
    <source>
        <dbReference type="ARBA" id="ARBA00022490"/>
    </source>
</evidence>
<comment type="cofactor">
    <cofactor evidence="1 10">
        <name>FAD</name>
        <dbReference type="ChEBI" id="CHEBI:57692"/>
    </cofactor>
</comment>
<dbReference type="PANTHER" id="PTHR11806">
    <property type="entry name" value="GLUCOSE INHIBITED DIVISION PROTEIN A"/>
    <property type="match status" value="1"/>
</dbReference>
<evidence type="ECO:0000256" key="7">
    <source>
        <dbReference type="ARBA" id="ARBA00022827"/>
    </source>
</evidence>
<evidence type="ECO:0000256" key="4">
    <source>
        <dbReference type="ARBA" id="ARBA00022630"/>
    </source>
</evidence>
<dbReference type="GO" id="GO:0005829">
    <property type="term" value="C:cytosol"/>
    <property type="evidence" value="ECO:0007669"/>
    <property type="project" value="TreeGrafter"/>
</dbReference>
<accession>A0A9D1LAU5</accession>
<evidence type="ECO:0000256" key="10">
    <source>
        <dbReference type="HAMAP-Rule" id="MF_01037"/>
    </source>
</evidence>
<reference evidence="12" key="2">
    <citation type="journal article" date="2021" name="PeerJ">
        <title>Extensive microbial diversity within the chicken gut microbiome revealed by metagenomics and culture.</title>
        <authorList>
            <person name="Gilroy R."/>
            <person name="Ravi A."/>
            <person name="Getino M."/>
            <person name="Pursley I."/>
            <person name="Horton D.L."/>
            <person name="Alikhan N.F."/>
            <person name="Baker D."/>
            <person name="Gharbi K."/>
            <person name="Hall N."/>
            <person name="Watson M."/>
            <person name="Adriaenssens E.M."/>
            <person name="Foster-Nyarko E."/>
            <person name="Jarju S."/>
            <person name="Secka A."/>
            <person name="Antonio M."/>
            <person name="Oren A."/>
            <person name="Chaudhuri R.R."/>
            <person name="La Ragione R."/>
            <person name="Hildebrand F."/>
            <person name="Pallen M.J."/>
        </authorList>
    </citation>
    <scope>NUCLEOTIDE SEQUENCE</scope>
    <source>
        <strain evidence="12">CHK195-4489</strain>
    </source>
</reference>
<keyword evidence="9 10" id="KW-0520">NAD</keyword>
<keyword evidence="3 10" id="KW-0489">Methyltransferase</keyword>
<evidence type="ECO:0000256" key="1">
    <source>
        <dbReference type="ARBA" id="ARBA00001974"/>
    </source>
</evidence>
<keyword evidence="8 10" id="KW-0521">NADP</keyword>
<comment type="function">
    <text evidence="10">Catalyzes the folate-dependent formation of 5-methyl-uridine at position 54 (M-5-U54) in all tRNAs.</text>
</comment>
<reference evidence="12" key="1">
    <citation type="submission" date="2020-10" db="EMBL/GenBank/DDBJ databases">
        <authorList>
            <person name="Gilroy R."/>
        </authorList>
    </citation>
    <scope>NUCLEOTIDE SEQUENCE</scope>
    <source>
        <strain evidence="12">CHK195-4489</strain>
    </source>
</reference>
<feature type="domain" description="MnmG N-terminal" evidence="11">
    <location>
        <begin position="3"/>
        <end position="377"/>
    </location>
</feature>
<gene>
    <name evidence="10 12" type="primary">trmFO</name>
    <name evidence="12" type="ORF">IAD50_08515</name>
</gene>
<dbReference type="InterPro" id="IPR040131">
    <property type="entry name" value="MnmG_N"/>
</dbReference>
<keyword evidence="6 10" id="KW-0819">tRNA processing</keyword>
<dbReference type="HAMAP" id="MF_01037">
    <property type="entry name" value="TrmFO"/>
    <property type="match status" value="1"/>
</dbReference>
<keyword evidence="2 10" id="KW-0963">Cytoplasm</keyword>
<dbReference type="GO" id="GO:0030488">
    <property type="term" value="P:tRNA methylation"/>
    <property type="evidence" value="ECO:0007669"/>
    <property type="project" value="TreeGrafter"/>
</dbReference>
<organism evidence="12 13">
    <name type="scientific">Candidatus Egerieisoma faecipullorum</name>
    <dbReference type="NCBI Taxonomy" id="2840963"/>
    <lineage>
        <taxon>Bacteria</taxon>
        <taxon>Bacillati</taxon>
        <taxon>Bacillota</taxon>
        <taxon>Clostridia</taxon>
        <taxon>Eubacteriales</taxon>
        <taxon>Clostridiaceae</taxon>
        <taxon>Clostridiaceae incertae sedis</taxon>
        <taxon>Candidatus Egerieisoma</taxon>
    </lineage>
</organism>
<sequence>MAVYIVGGGLAGCEAAWQAAKYGAKVKLYEMKPYRFSEAHTSEGLAELVCSNSFKAANLENASGLLKEEMRVLQGLVISCADHNTVPAGGALAVDRSRFSEEITKKMEMHPDIEVIRQEIRSVRNLIAENRDCECVIIATGPLTAKDLADEIAEMFGLKRLHFFDAAAPVILAESIESEFVFRAARYGKGDADYINCPMSREEYFTFYDALIHADCADVKDFDSIDLYEGCMPVESMAKRGIDTLRFGPLKPVGLRHPETKEEYYAVVQLRQDNREGTLYNMVGFQTRLKFGEQKRVFGMIPGLAHAEYARYGVMHKNLYIQSPEMLDRTYRLHRDKNTTGIPVYFAGQITGVEGYMESTSSGLVAGINAARTVRGLEPIVFSCATQIGALASYVSEYSGTDFQPMGANFGLLRGIPEDGFGRVRDKRLRKRYISEHSLNLLKKKMETIGGF</sequence>
<keyword evidence="5 10" id="KW-0808">Transferase</keyword>
<dbReference type="GO" id="GO:0047151">
    <property type="term" value="F:tRNA (uracil(54)-C5)-methyltransferase activity, 5,10-methylenetetrahydrofolate-dependent"/>
    <property type="evidence" value="ECO:0007669"/>
    <property type="project" value="UniProtKB-UniRule"/>
</dbReference>
<dbReference type="PRINTS" id="PR00411">
    <property type="entry name" value="PNDRDTASEI"/>
</dbReference>
<dbReference type="Proteomes" id="UP000824089">
    <property type="component" value="Unassembled WGS sequence"/>
</dbReference>
<dbReference type="InterPro" id="IPR036188">
    <property type="entry name" value="FAD/NAD-bd_sf"/>
</dbReference>
<comment type="caution">
    <text evidence="12">The sequence shown here is derived from an EMBL/GenBank/DDBJ whole genome shotgun (WGS) entry which is preliminary data.</text>
</comment>
<comment type="similarity">
    <text evidence="10">Belongs to the MnmG family. TrmFO subfamily.</text>
</comment>
<evidence type="ECO:0000256" key="5">
    <source>
        <dbReference type="ARBA" id="ARBA00022679"/>
    </source>
</evidence>
<comment type="catalytic activity">
    <reaction evidence="10">
        <text>uridine(54) in tRNA + (6R)-5,10-methylene-5,6,7,8-tetrahydrofolate + NADH + H(+) = 5-methyluridine(54) in tRNA + (6S)-5,6,7,8-tetrahydrofolate + NAD(+)</text>
        <dbReference type="Rhea" id="RHEA:16873"/>
        <dbReference type="Rhea" id="RHEA-COMP:10167"/>
        <dbReference type="Rhea" id="RHEA-COMP:10193"/>
        <dbReference type="ChEBI" id="CHEBI:15378"/>
        <dbReference type="ChEBI" id="CHEBI:15636"/>
        <dbReference type="ChEBI" id="CHEBI:57453"/>
        <dbReference type="ChEBI" id="CHEBI:57540"/>
        <dbReference type="ChEBI" id="CHEBI:57945"/>
        <dbReference type="ChEBI" id="CHEBI:65315"/>
        <dbReference type="ChEBI" id="CHEBI:74447"/>
        <dbReference type="EC" id="2.1.1.74"/>
    </reaction>
</comment>
<dbReference type="SUPFAM" id="SSF51905">
    <property type="entry name" value="FAD/NAD(P)-binding domain"/>
    <property type="match status" value="1"/>
</dbReference>
<evidence type="ECO:0000256" key="8">
    <source>
        <dbReference type="ARBA" id="ARBA00022857"/>
    </source>
</evidence>
<dbReference type="Gene3D" id="3.50.50.60">
    <property type="entry name" value="FAD/NAD(P)-binding domain"/>
    <property type="match status" value="2"/>
</dbReference>
<dbReference type="Pfam" id="PF01134">
    <property type="entry name" value="GIDA"/>
    <property type="match status" value="1"/>
</dbReference>
<keyword evidence="7 10" id="KW-0274">FAD</keyword>
<evidence type="ECO:0000256" key="3">
    <source>
        <dbReference type="ARBA" id="ARBA00022603"/>
    </source>
</evidence>
<dbReference type="GO" id="GO:0002098">
    <property type="term" value="P:tRNA wobble uridine modification"/>
    <property type="evidence" value="ECO:0007669"/>
    <property type="project" value="TreeGrafter"/>
</dbReference>
<dbReference type="EMBL" id="DVMM01000188">
    <property type="protein sequence ID" value="HIU30321.1"/>
    <property type="molecule type" value="Genomic_DNA"/>
</dbReference>
<comment type="subcellular location">
    <subcellularLocation>
        <location evidence="10">Cytoplasm</location>
    </subcellularLocation>
</comment>
<evidence type="ECO:0000256" key="9">
    <source>
        <dbReference type="ARBA" id="ARBA00023027"/>
    </source>
</evidence>
<dbReference type="NCBIfam" id="TIGR00137">
    <property type="entry name" value="gid_trmFO"/>
    <property type="match status" value="1"/>
</dbReference>